<keyword evidence="3" id="KW-1185">Reference proteome</keyword>
<comment type="caution">
    <text evidence="2">The sequence shown here is derived from an EMBL/GenBank/DDBJ whole genome shotgun (WGS) entry which is preliminary data.</text>
</comment>
<evidence type="ECO:0000313" key="3">
    <source>
        <dbReference type="Proteomes" id="UP000602510"/>
    </source>
</evidence>
<proteinExistence type="predicted"/>
<dbReference type="Proteomes" id="UP000602510">
    <property type="component" value="Unassembled WGS sequence"/>
</dbReference>
<dbReference type="AlphaFoldDB" id="A0A833T5J2"/>
<gene>
    <name evidence="2" type="ORF">GN244_ATG05066</name>
</gene>
<reference evidence="2" key="1">
    <citation type="submission" date="2020-04" db="EMBL/GenBank/DDBJ databases">
        <title>Hybrid Assembly of Korean Phytophthora infestans isolates.</title>
        <authorList>
            <person name="Prokchorchik M."/>
            <person name="Lee Y."/>
            <person name="Seo J."/>
            <person name="Cho J.-H."/>
            <person name="Park Y.-E."/>
            <person name="Jang D.-C."/>
            <person name="Im J.-S."/>
            <person name="Choi J.-G."/>
            <person name="Park H.-J."/>
            <person name="Lee G.-B."/>
            <person name="Lee Y.-G."/>
            <person name="Hong S.-Y."/>
            <person name="Cho K."/>
            <person name="Sohn K.H."/>
        </authorList>
    </citation>
    <scope>NUCLEOTIDE SEQUENCE</scope>
    <source>
        <strain evidence="2">KR_1_A1</strain>
    </source>
</reference>
<accession>A0A833T5J2</accession>
<dbReference type="EMBL" id="WSZM01000097">
    <property type="protein sequence ID" value="KAF4042759.1"/>
    <property type="molecule type" value="Genomic_DNA"/>
</dbReference>
<sequence length="178" mass="20239">MMSPTLPSSAFTLAGSERRTRSSNSSRYDSLLSFWMGPMLTPSLSSQKYQDVPNQDAMQTKQYVITTSLYEINIADSRLSDEGSVITFTHEGLPQLRAASHQTALHLGRDEATHLLKARHRLSFISFDEPSKTHLLVKRTWIRTFERTSGLLTSLELMKSQIYVCTVRHAFMRAHWGC</sequence>
<evidence type="ECO:0000313" key="2">
    <source>
        <dbReference type="EMBL" id="KAF4042759.1"/>
    </source>
</evidence>
<name>A0A833T5J2_PHYIN</name>
<protein>
    <submittedName>
        <fullName evidence="2">Uncharacterized protein</fullName>
    </submittedName>
</protein>
<feature type="compositionally biased region" description="Polar residues" evidence="1">
    <location>
        <begin position="1"/>
        <end position="11"/>
    </location>
</feature>
<feature type="region of interest" description="Disordered" evidence="1">
    <location>
        <begin position="1"/>
        <end position="24"/>
    </location>
</feature>
<evidence type="ECO:0000256" key="1">
    <source>
        <dbReference type="SAM" id="MobiDB-lite"/>
    </source>
</evidence>
<organism evidence="2 3">
    <name type="scientific">Phytophthora infestans</name>
    <name type="common">Potato late blight agent</name>
    <name type="synonym">Botrytis infestans</name>
    <dbReference type="NCBI Taxonomy" id="4787"/>
    <lineage>
        <taxon>Eukaryota</taxon>
        <taxon>Sar</taxon>
        <taxon>Stramenopiles</taxon>
        <taxon>Oomycota</taxon>
        <taxon>Peronosporomycetes</taxon>
        <taxon>Peronosporales</taxon>
        <taxon>Peronosporaceae</taxon>
        <taxon>Phytophthora</taxon>
    </lineage>
</organism>